<evidence type="ECO:0000313" key="1">
    <source>
        <dbReference type="EMBL" id="MFC5441571.1"/>
    </source>
</evidence>
<sequence>MKVQLDFQDYPDIVRGDIFWRPPPDTLKKVPHLYERAASCLHMLFNIGNYTHRDGYTLEMHAAAYIRAALVEFVGIEESVQTAGYTFSILSSCSPLLHFMRLLRNYQIHVGSQPISKKSIDITFAGKETSMDVVIIDNLDAEKFMQLAAIVRYRNYDLSDVQAMVNLFDVQQARLGVYEILRLGAQRLVKDIEQVV</sequence>
<dbReference type="EMBL" id="JBHSMM010000007">
    <property type="protein sequence ID" value="MFC5441571.1"/>
    <property type="molecule type" value="Genomic_DNA"/>
</dbReference>
<organism evidence="1 2">
    <name type="scientific">Rhodanobacter ginsenosidimutans</name>
    <dbReference type="NCBI Taxonomy" id="490571"/>
    <lineage>
        <taxon>Bacteria</taxon>
        <taxon>Pseudomonadati</taxon>
        <taxon>Pseudomonadota</taxon>
        <taxon>Gammaproteobacteria</taxon>
        <taxon>Lysobacterales</taxon>
        <taxon>Rhodanobacteraceae</taxon>
        <taxon>Rhodanobacter</taxon>
    </lineage>
</organism>
<protein>
    <recommendedName>
        <fullName evidence="3">HEPN domain-containing protein</fullName>
    </recommendedName>
</protein>
<keyword evidence="2" id="KW-1185">Reference proteome</keyword>
<gene>
    <name evidence="1" type="ORF">ACFPK0_16280</name>
</gene>
<evidence type="ECO:0008006" key="3">
    <source>
        <dbReference type="Google" id="ProtNLM"/>
    </source>
</evidence>
<dbReference type="RefSeq" id="WP_377342226.1">
    <property type="nucleotide sequence ID" value="NZ_JALBWS010000007.1"/>
</dbReference>
<name>A0ABW0K0H2_9GAMM</name>
<reference evidence="2" key="1">
    <citation type="journal article" date="2019" name="Int. J. Syst. Evol. Microbiol.">
        <title>The Global Catalogue of Microorganisms (GCM) 10K type strain sequencing project: providing services to taxonomists for standard genome sequencing and annotation.</title>
        <authorList>
            <consortium name="The Broad Institute Genomics Platform"/>
            <consortium name="The Broad Institute Genome Sequencing Center for Infectious Disease"/>
            <person name="Wu L."/>
            <person name="Ma J."/>
        </authorList>
    </citation>
    <scope>NUCLEOTIDE SEQUENCE [LARGE SCALE GENOMIC DNA]</scope>
    <source>
        <strain evidence="2">KACC 12822</strain>
    </source>
</reference>
<proteinExistence type="predicted"/>
<accession>A0ABW0K0H2</accession>
<comment type="caution">
    <text evidence="1">The sequence shown here is derived from an EMBL/GenBank/DDBJ whole genome shotgun (WGS) entry which is preliminary data.</text>
</comment>
<evidence type="ECO:0000313" key="2">
    <source>
        <dbReference type="Proteomes" id="UP001596018"/>
    </source>
</evidence>
<dbReference type="Proteomes" id="UP001596018">
    <property type="component" value="Unassembled WGS sequence"/>
</dbReference>